<name>B5EU33_ALIFM</name>
<dbReference type="Gene3D" id="3.40.1350.10">
    <property type="match status" value="1"/>
</dbReference>
<dbReference type="InterPro" id="IPR011856">
    <property type="entry name" value="tRNA_endonuc-like_dom_sf"/>
</dbReference>
<protein>
    <submittedName>
        <fullName evidence="2">Restriction endonuclease</fullName>
    </submittedName>
</protein>
<dbReference type="RefSeq" id="WP_012535426.1">
    <property type="nucleotide sequence ID" value="NC_011186.1"/>
</dbReference>
<dbReference type="HOGENOM" id="CLU_091972_0_0_6"/>
<reference evidence="2 3" key="2">
    <citation type="journal article" date="2009" name="Nature">
        <title>A single regulatory gene is sufficient to alter bacterial host range.</title>
        <authorList>
            <person name="Mandel M.J."/>
            <person name="Wollenberg M.S."/>
            <person name="Stabb E.V."/>
            <person name="Visick K.L."/>
            <person name="Ruby E.G."/>
        </authorList>
    </citation>
    <scope>NUCLEOTIDE SEQUENCE [LARGE SCALE GENOMIC DNA]</scope>
    <source>
        <strain evidence="2 3">MJ11</strain>
    </source>
</reference>
<organism evidence="2 3">
    <name type="scientific">Aliivibrio fischeri (strain MJ11)</name>
    <name type="common">Vibrio fischeri</name>
    <dbReference type="NCBI Taxonomy" id="388396"/>
    <lineage>
        <taxon>Bacteria</taxon>
        <taxon>Pseudomonadati</taxon>
        <taxon>Pseudomonadota</taxon>
        <taxon>Gammaproteobacteria</taxon>
        <taxon>Vibrionales</taxon>
        <taxon>Vibrionaceae</taxon>
        <taxon>Aliivibrio</taxon>
    </lineage>
</organism>
<evidence type="ECO:0000313" key="3">
    <source>
        <dbReference type="Proteomes" id="UP000001857"/>
    </source>
</evidence>
<dbReference type="Pfam" id="PF04471">
    <property type="entry name" value="Mrr_cat"/>
    <property type="match status" value="1"/>
</dbReference>
<dbReference type="AlphaFoldDB" id="B5EU33"/>
<dbReference type="InterPro" id="IPR011335">
    <property type="entry name" value="Restrct_endonuc-II-like"/>
</dbReference>
<dbReference type="InterPro" id="IPR052906">
    <property type="entry name" value="Type_IV_Methyl-Rstrct_Enzyme"/>
</dbReference>
<keyword evidence="2" id="KW-0255">Endonuclease</keyword>
<sequence>MKRENMNWYQFQEIICEHFRGLGAEAQTNVTVAGVRTNHDVDILVKTKFLGQDITWVVEAKYWNSKVNKSHVLALRAIVDDVGADKGFIVSKLGFQSGALEAAQSSNVLLKTFDELKAETKDMVEAEIIKMYKKRLHLLEDRYWSHSKETRINYRLRDDVHDFSMNFSGQLILAAARHAIMAAEDFNYPIIIQSHQKEQQGNPVASNFQQLQNWLNLNLNYFEEKITEAEWSMYQNGDYNPDFVRTPEDETTISSMLAQAMYSAGKDG</sequence>
<reference evidence="3" key="1">
    <citation type="submission" date="2008-08" db="EMBL/GenBank/DDBJ databases">
        <title>Complete sequence of Vibrio fischeri strain MJ11.</title>
        <authorList>
            <person name="Mandel M.J."/>
            <person name="Stabb E.V."/>
            <person name="Ruby E.G."/>
            <person name="Ferriera S."/>
            <person name="Johnson J."/>
            <person name="Kravitz S."/>
            <person name="Beeson K."/>
            <person name="Sutton G."/>
            <person name="Rogers Y.-H."/>
            <person name="Friedman R."/>
            <person name="Frazier M."/>
            <person name="Venter J.C."/>
        </authorList>
    </citation>
    <scope>NUCLEOTIDE SEQUENCE [LARGE SCALE GENOMIC DNA]</scope>
    <source>
        <strain evidence="3">MJ11</strain>
    </source>
</reference>
<dbReference type="EMBL" id="CP001133">
    <property type="protein sequence ID" value="ACH64331.1"/>
    <property type="molecule type" value="Genomic_DNA"/>
</dbReference>
<keyword evidence="2" id="KW-0540">Nuclease</keyword>
<dbReference type="KEGG" id="vfm:VFMJ11_A0652"/>
<dbReference type="GO" id="GO:0009307">
    <property type="term" value="P:DNA restriction-modification system"/>
    <property type="evidence" value="ECO:0007669"/>
    <property type="project" value="InterPro"/>
</dbReference>
<dbReference type="GO" id="GO:0015666">
    <property type="term" value="F:restriction endodeoxyribonuclease activity"/>
    <property type="evidence" value="ECO:0007669"/>
    <property type="project" value="TreeGrafter"/>
</dbReference>
<accession>B5EU33</accession>
<dbReference type="GO" id="GO:0003677">
    <property type="term" value="F:DNA binding"/>
    <property type="evidence" value="ECO:0007669"/>
    <property type="project" value="InterPro"/>
</dbReference>
<dbReference type="PANTHER" id="PTHR30015:SF7">
    <property type="entry name" value="TYPE IV METHYL-DIRECTED RESTRICTION ENZYME ECOKMRR"/>
    <property type="match status" value="1"/>
</dbReference>
<evidence type="ECO:0000259" key="1">
    <source>
        <dbReference type="Pfam" id="PF04471"/>
    </source>
</evidence>
<proteinExistence type="predicted"/>
<dbReference type="InterPro" id="IPR007560">
    <property type="entry name" value="Restrct_endonuc_IV_Mrr"/>
</dbReference>
<keyword evidence="2" id="KW-0378">Hydrolase</keyword>
<dbReference type="PANTHER" id="PTHR30015">
    <property type="entry name" value="MRR RESTRICTION SYSTEM PROTEIN"/>
    <property type="match status" value="1"/>
</dbReference>
<feature type="domain" description="Restriction endonuclease type IV Mrr" evidence="1">
    <location>
        <begin position="4"/>
        <end position="117"/>
    </location>
</feature>
<gene>
    <name evidence="2" type="ordered locus">VFMJ11_A0652</name>
</gene>
<evidence type="ECO:0000313" key="2">
    <source>
        <dbReference type="EMBL" id="ACH64331.1"/>
    </source>
</evidence>
<dbReference type="Proteomes" id="UP000001857">
    <property type="component" value="Chromosome II"/>
</dbReference>
<dbReference type="SUPFAM" id="SSF52980">
    <property type="entry name" value="Restriction endonuclease-like"/>
    <property type="match status" value="1"/>
</dbReference>